<comment type="caution">
    <text evidence="1">The sequence shown here is derived from an EMBL/GenBank/DDBJ whole genome shotgun (WGS) entry which is preliminary data.</text>
</comment>
<evidence type="ECO:0000313" key="2">
    <source>
        <dbReference type="Proteomes" id="UP000807769"/>
    </source>
</evidence>
<dbReference type="GeneID" id="64625622"/>
<proteinExistence type="predicted"/>
<dbReference type="AlphaFoldDB" id="A0A9P7E0L3"/>
<dbReference type="EMBL" id="JABBWG010000040">
    <property type="protein sequence ID" value="KAG1808021.1"/>
    <property type="molecule type" value="Genomic_DNA"/>
</dbReference>
<sequence length="103" mass="11656">MAYQSKPTFNGVYRIKVLNQDLVIESAPGYNPGLKLASPSLTSNKQKFMQWTLTQVLGQSNVWMMVSIEDGYGVTYKKTADTYWGYGYPYPQNGSSLNWSILE</sequence>
<dbReference type="Proteomes" id="UP000807769">
    <property type="component" value="Unassembled WGS sequence"/>
</dbReference>
<accession>A0A9P7E0L3</accession>
<gene>
    <name evidence="1" type="ORF">BJ212DRAFT_1281267</name>
</gene>
<protein>
    <submittedName>
        <fullName evidence="1">Uncharacterized protein</fullName>
    </submittedName>
</protein>
<reference evidence="1" key="1">
    <citation type="journal article" date="2020" name="New Phytol.">
        <title>Comparative genomics reveals dynamic genome evolution in host specialist ectomycorrhizal fungi.</title>
        <authorList>
            <person name="Lofgren L.A."/>
            <person name="Nguyen N.H."/>
            <person name="Vilgalys R."/>
            <person name="Ruytinx J."/>
            <person name="Liao H.L."/>
            <person name="Branco S."/>
            <person name="Kuo A."/>
            <person name="LaButti K."/>
            <person name="Lipzen A."/>
            <person name="Andreopoulos W."/>
            <person name="Pangilinan J."/>
            <person name="Riley R."/>
            <person name="Hundley H."/>
            <person name="Na H."/>
            <person name="Barry K."/>
            <person name="Grigoriev I.V."/>
            <person name="Stajich J.E."/>
            <person name="Kennedy P.G."/>
        </authorList>
    </citation>
    <scope>NUCLEOTIDE SEQUENCE</scope>
    <source>
        <strain evidence="1">MN1</strain>
    </source>
</reference>
<dbReference type="RefSeq" id="XP_041188406.1">
    <property type="nucleotide sequence ID" value="XM_041331605.1"/>
</dbReference>
<keyword evidence="2" id="KW-1185">Reference proteome</keyword>
<organism evidence="1 2">
    <name type="scientific">Suillus subaureus</name>
    <dbReference type="NCBI Taxonomy" id="48587"/>
    <lineage>
        <taxon>Eukaryota</taxon>
        <taxon>Fungi</taxon>
        <taxon>Dikarya</taxon>
        <taxon>Basidiomycota</taxon>
        <taxon>Agaricomycotina</taxon>
        <taxon>Agaricomycetes</taxon>
        <taxon>Agaricomycetidae</taxon>
        <taxon>Boletales</taxon>
        <taxon>Suillineae</taxon>
        <taxon>Suillaceae</taxon>
        <taxon>Suillus</taxon>
    </lineage>
</organism>
<name>A0A9P7E0L3_9AGAM</name>
<evidence type="ECO:0000313" key="1">
    <source>
        <dbReference type="EMBL" id="KAG1808021.1"/>
    </source>
</evidence>
<dbReference type="OrthoDB" id="3239051at2759"/>